<keyword evidence="3" id="KW-0548">Nucleotidyltransferase</keyword>
<dbReference type="Gene3D" id="1.20.1260.110">
    <property type="entry name" value="DNA integrity scanning linker region"/>
    <property type="match status" value="1"/>
</dbReference>
<dbReference type="PANTHER" id="PTHR34185">
    <property type="entry name" value="DIADENYLATE CYCLASE"/>
    <property type="match status" value="1"/>
</dbReference>
<dbReference type="GO" id="GO:0004016">
    <property type="term" value="F:adenylate cyclase activity"/>
    <property type="evidence" value="ECO:0007669"/>
    <property type="project" value="TreeGrafter"/>
</dbReference>
<evidence type="ECO:0000256" key="5">
    <source>
        <dbReference type="ARBA" id="ARBA00022840"/>
    </source>
</evidence>
<dbReference type="SUPFAM" id="SSF143597">
    <property type="entry name" value="YojJ-like"/>
    <property type="match status" value="1"/>
</dbReference>
<reference evidence="7" key="1">
    <citation type="journal article" date="2020" name="mSystems">
        <title>Genome- and Community-Level Interaction Insights into Carbon Utilization and Element Cycling Functions of Hydrothermarchaeota in Hydrothermal Sediment.</title>
        <authorList>
            <person name="Zhou Z."/>
            <person name="Liu Y."/>
            <person name="Xu W."/>
            <person name="Pan J."/>
            <person name="Luo Z.H."/>
            <person name="Li M."/>
        </authorList>
    </citation>
    <scope>NUCLEOTIDE SEQUENCE [LARGE SCALE GENOMIC DNA]</scope>
    <source>
        <strain evidence="7">SpSt-966</strain>
    </source>
</reference>
<dbReference type="EMBL" id="DTPE01000117">
    <property type="protein sequence ID" value="HGE75056.1"/>
    <property type="molecule type" value="Genomic_DNA"/>
</dbReference>
<keyword evidence="4" id="KW-0547">Nucleotide-binding</keyword>
<dbReference type="NCBIfam" id="NF010009">
    <property type="entry name" value="PRK13482.1"/>
    <property type="match status" value="1"/>
</dbReference>
<dbReference type="PROSITE" id="PS51794">
    <property type="entry name" value="DAC"/>
    <property type="match status" value="1"/>
</dbReference>
<evidence type="ECO:0000256" key="3">
    <source>
        <dbReference type="ARBA" id="ARBA00022695"/>
    </source>
</evidence>
<evidence type="ECO:0000256" key="1">
    <source>
        <dbReference type="ARBA" id="ARBA00000877"/>
    </source>
</evidence>
<dbReference type="InterPro" id="IPR010994">
    <property type="entry name" value="RuvA_2-like"/>
</dbReference>
<sequence length="360" mass="41385">MFNDENVKNFLEMVAPGTSLREALDNIIRADKGALIFFVQDPQEYIESGVIQGGFELKCPFNQNRLYELAKMDGAIVISEDLKTIWYANVQLAVDSSIPTNETGTRHRTAERIAMQTGKLIISVSQRRKVITLYRGNWKYMVNDVSVVVLQINQSLRLMERYRTNFDNAISSIDLKEMEKRVTLFDVFEIVDRGVKMLRLSRDLSFYLSELGNTGTFIKLHLDELLNGVEDNLKLFLMDYADEKVIGKDHDVEALFESILSQKWDENLDPLSFANEIGYDIEEYQMFEMTLQPRGYRILRNIPRIPISVAHDVIKKFSDLYGLLDASFEDLMSVDGIAEKRATIIMSGISSLKNRLNYIE</sequence>
<feature type="domain" description="DAC" evidence="6">
    <location>
        <begin position="4"/>
        <end position="147"/>
    </location>
</feature>
<dbReference type="PANTHER" id="PTHR34185:SF3">
    <property type="entry name" value="DNA INTEGRITY SCANNING PROTEIN DISA"/>
    <property type="match status" value="1"/>
</dbReference>
<accession>A0A7V3REA4</accession>
<dbReference type="SUPFAM" id="SSF47781">
    <property type="entry name" value="RuvA domain 2-like"/>
    <property type="match status" value="1"/>
</dbReference>
<dbReference type="InterPro" id="IPR050338">
    <property type="entry name" value="DisA"/>
</dbReference>
<dbReference type="InterPro" id="IPR036888">
    <property type="entry name" value="DNA_integrity_DisA_N_sf"/>
</dbReference>
<dbReference type="GO" id="GO:0005524">
    <property type="term" value="F:ATP binding"/>
    <property type="evidence" value="ECO:0007669"/>
    <property type="project" value="UniProtKB-KW"/>
</dbReference>
<name>A0A7V3REA4_9BACT</name>
<dbReference type="InterPro" id="IPR018906">
    <property type="entry name" value="DNA_integrity_scan_DisA_link"/>
</dbReference>
<dbReference type="AlphaFoldDB" id="A0A7V3REA4"/>
<comment type="caution">
    <text evidence="7">The sequence shown here is derived from an EMBL/GenBank/DDBJ whole genome shotgun (WGS) entry which is preliminary data.</text>
</comment>
<dbReference type="InterPro" id="IPR038331">
    <property type="entry name" value="DisA_sf"/>
</dbReference>
<evidence type="ECO:0000259" key="6">
    <source>
        <dbReference type="PROSITE" id="PS51794"/>
    </source>
</evidence>
<comment type="catalytic activity">
    <reaction evidence="1">
        <text>2 ATP = 3',3'-c-di-AMP + 2 diphosphate</text>
        <dbReference type="Rhea" id="RHEA:35655"/>
        <dbReference type="ChEBI" id="CHEBI:30616"/>
        <dbReference type="ChEBI" id="CHEBI:33019"/>
        <dbReference type="ChEBI" id="CHEBI:71500"/>
        <dbReference type="EC" id="2.7.7.85"/>
    </reaction>
</comment>
<dbReference type="Gene3D" id="1.10.150.20">
    <property type="entry name" value="5' to 3' exonuclease, C-terminal subdomain"/>
    <property type="match status" value="1"/>
</dbReference>
<keyword evidence="2" id="KW-0808">Transferase</keyword>
<evidence type="ECO:0000256" key="2">
    <source>
        <dbReference type="ARBA" id="ARBA00022679"/>
    </source>
</evidence>
<proteinExistence type="predicted"/>
<gene>
    <name evidence="7" type="primary">disA</name>
    <name evidence="7" type="ORF">ENX73_02895</name>
</gene>
<dbReference type="Gene3D" id="3.40.1700.10">
    <property type="entry name" value="DNA integrity scanning protein, DisA, N-terminal domain"/>
    <property type="match status" value="1"/>
</dbReference>
<dbReference type="Pfam" id="PF10635">
    <property type="entry name" value="DisA-linker"/>
    <property type="match status" value="1"/>
</dbReference>
<dbReference type="InterPro" id="IPR003390">
    <property type="entry name" value="DNA_integrity_scan_DisA_N"/>
</dbReference>
<organism evidence="7">
    <name type="scientific">Mesoaciditoga lauensis</name>
    <dbReference type="NCBI Taxonomy" id="1495039"/>
    <lineage>
        <taxon>Bacteria</taxon>
        <taxon>Thermotogati</taxon>
        <taxon>Thermotogota</taxon>
        <taxon>Thermotogae</taxon>
        <taxon>Mesoaciditogales</taxon>
        <taxon>Mesoaciditogaceae</taxon>
        <taxon>Mesoaciditoga</taxon>
    </lineage>
</organism>
<dbReference type="GO" id="GO:0106408">
    <property type="term" value="F:diadenylate cyclase activity"/>
    <property type="evidence" value="ECO:0007669"/>
    <property type="project" value="UniProtKB-EC"/>
</dbReference>
<dbReference type="Pfam" id="PF02457">
    <property type="entry name" value="DAC"/>
    <property type="match status" value="1"/>
</dbReference>
<keyword evidence="5" id="KW-0067">ATP-binding</keyword>
<evidence type="ECO:0000256" key="4">
    <source>
        <dbReference type="ARBA" id="ARBA00022741"/>
    </source>
</evidence>
<protein>
    <submittedName>
        <fullName evidence="7">DNA integrity scanning protein DisA</fullName>
    </submittedName>
</protein>
<evidence type="ECO:0000313" key="7">
    <source>
        <dbReference type="EMBL" id="HGE75056.1"/>
    </source>
</evidence>